<keyword evidence="1" id="KW-0479">Metal-binding</keyword>
<comment type="caution">
    <text evidence="7">The sequence shown here is derived from an EMBL/GenBank/DDBJ whole genome shotgun (WGS) entry which is preliminary data.</text>
</comment>
<evidence type="ECO:0000256" key="2">
    <source>
        <dbReference type="ARBA" id="ARBA00023015"/>
    </source>
</evidence>
<dbReference type="GO" id="GO:0008270">
    <property type="term" value="F:zinc ion binding"/>
    <property type="evidence" value="ECO:0007669"/>
    <property type="project" value="InterPro"/>
</dbReference>
<evidence type="ECO:0000256" key="4">
    <source>
        <dbReference type="ARBA" id="ARBA00023242"/>
    </source>
</evidence>
<feature type="region of interest" description="Disordered" evidence="5">
    <location>
        <begin position="112"/>
        <end position="140"/>
    </location>
</feature>
<evidence type="ECO:0000256" key="5">
    <source>
        <dbReference type="SAM" id="MobiDB-lite"/>
    </source>
</evidence>
<evidence type="ECO:0000256" key="3">
    <source>
        <dbReference type="ARBA" id="ARBA00023163"/>
    </source>
</evidence>
<keyword evidence="2" id="KW-0805">Transcription regulation</keyword>
<accession>A0AAN6WZG3</accession>
<dbReference type="GO" id="GO:0006351">
    <property type="term" value="P:DNA-templated transcription"/>
    <property type="evidence" value="ECO:0007669"/>
    <property type="project" value="InterPro"/>
</dbReference>
<evidence type="ECO:0000313" key="8">
    <source>
        <dbReference type="Proteomes" id="UP001302126"/>
    </source>
</evidence>
<feature type="region of interest" description="Disordered" evidence="5">
    <location>
        <begin position="1"/>
        <end position="29"/>
    </location>
</feature>
<proteinExistence type="predicted"/>
<name>A0AAN6WZG3_9PEZI</name>
<gene>
    <name evidence="7" type="ORF">QBC35DRAFT_25498</name>
</gene>
<feature type="domain" description="Zn(2)-C6 fungal-type" evidence="6">
    <location>
        <begin position="37"/>
        <end position="68"/>
    </location>
</feature>
<dbReference type="Proteomes" id="UP001302126">
    <property type="component" value="Unassembled WGS sequence"/>
</dbReference>
<dbReference type="Pfam" id="PF00172">
    <property type="entry name" value="Zn_clus"/>
    <property type="match status" value="1"/>
</dbReference>
<dbReference type="CDD" id="cd00067">
    <property type="entry name" value="GAL4"/>
    <property type="match status" value="1"/>
</dbReference>
<dbReference type="InterPro" id="IPR036864">
    <property type="entry name" value="Zn2-C6_fun-type_DNA-bd_sf"/>
</dbReference>
<dbReference type="PANTHER" id="PTHR47840">
    <property type="entry name" value="ZN(II)2CYS6 TRANSCRIPTION FACTOR (EUROFUNG)-RELATED"/>
    <property type="match status" value="1"/>
</dbReference>
<evidence type="ECO:0000259" key="6">
    <source>
        <dbReference type="PROSITE" id="PS50048"/>
    </source>
</evidence>
<dbReference type="EMBL" id="MU864360">
    <property type="protein sequence ID" value="KAK4191253.1"/>
    <property type="molecule type" value="Genomic_DNA"/>
</dbReference>
<dbReference type="SMART" id="SM00906">
    <property type="entry name" value="Fungal_trans"/>
    <property type="match status" value="1"/>
</dbReference>
<evidence type="ECO:0000313" key="7">
    <source>
        <dbReference type="EMBL" id="KAK4191253.1"/>
    </source>
</evidence>
<organism evidence="7 8">
    <name type="scientific">Podospora australis</name>
    <dbReference type="NCBI Taxonomy" id="1536484"/>
    <lineage>
        <taxon>Eukaryota</taxon>
        <taxon>Fungi</taxon>
        <taxon>Dikarya</taxon>
        <taxon>Ascomycota</taxon>
        <taxon>Pezizomycotina</taxon>
        <taxon>Sordariomycetes</taxon>
        <taxon>Sordariomycetidae</taxon>
        <taxon>Sordariales</taxon>
        <taxon>Podosporaceae</taxon>
        <taxon>Podospora</taxon>
    </lineage>
</organism>
<dbReference type="PANTHER" id="PTHR47840:SF1">
    <property type="entry name" value="ZN(II)2CYS6 TRANSCRIPTION FACTOR (EUROFUNG)"/>
    <property type="match status" value="1"/>
</dbReference>
<dbReference type="PROSITE" id="PS00463">
    <property type="entry name" value="ZN2_CY6_FUNGAL_1"/>
    <property type="match status" value="1"/>
</dbReference>
<protein>
    <recommendedName>
        <fullName evidence="6">Zn(2)-C6 fungal-type domain-containing protein</fullName>
    </recommendedName>
</protein>
<dbReference type="GO" id="GO:0000981">
    <property type="term" value="F:DNA-binding transcription factor activity, RNA polymerase II-specific"/>
    <property type="evidence" value="ECO:0007669"/>
    <property type="project" value="InterPro"/>
</dbReference>
<keyword evidence="3" id="KW-0804">Transcription</keyword>
<dbReference type="InterPro" id="IPR007219">
    <property type="entry name" value="XnlR_reg_dom"/>
</dbReference>
<dbReference type="Gene3D" id="4.10.240.10">
    <property type="entry name" value="Zn(2)-C6 fungal-type DNA-binding domain"/>
    <property type="match status" value="1"/>
</dbReference>
<sequence>MEKVAVLASHEAPSPDRAGTEAGPDSKRRRIRKGTRSCWECKRRKIRCNFGAETDTVCVGCQRRGATCIGQEYPEEVSLPADKGRQMGDRIVRVEALIEQLVKKVGADGTISVAPTDASHDPNPGVLTPGSSDSEPPTRPLAILESSQDALDLENEDLDAPRPHVGQCAAKAFMFQQCLSNGLKNERLTEVLQTAFPACRDLKIIYSCGGDKAAIISLMMTVPIYPGSTQDDSHLNPLNLFKLPAPNLHPVLMARHMLLLATALQYVHPSAIQLMQGLSEPFRDIMRKLADAAIRLVTTNDELLGSIESLHCILMEGLFQANCGNLRRSWLALRRAITVAQLMGVHRSHHRQPVKVLDPRKPPCPQYMWYRLVAGDRMLSLMLGLPQSTLDTSMASGAAMASDTPMGRLERTQVALSGRILERNESDIATQDYASTKEIDLELQKAAQQLPAKWWLPPDVAGAGENLNELFVRIWQLLRQVYHYNLLNQLHLPYMLRANSRTLERGRFEYSRNTCVTSSRELLSRYALFRTQKIVSFCCRSVDFYALMAGMTLLLAHIDGHRQRPGDNMLAHQRLSDRAMVEGLLETLETAHDVNVDALAEKSAGLLRRLLAIEADAAEGRHSSGTSGVQSAAEQHNSSNGENVLRVCIPYFGVVRIAAEGIISKETSTPQAATATPTTANAQLEREVSYHTLNEMRTLGSSILPPLSACPAQTTAQPVFYASTPTAASSSNAYSSLQPEQQAAMMMIQESNQFASPSFSAAVSDAIEQQYLYPGLTAGSDDWALQGVDLAFFDSLMRGATSAGTGSSSDETGLGPGYPGDSADGFCDWSVE</sequence>
<keyword evidence="4" id="KW-0539">Nucleus</keyword>
<keyword evidence="8" id="KW-1185">Reference proteome</keyword>
<dbReference type="SMART" id="SM00066">
    <property type="entry name" value="GAL4"/>
    <property type="match status" value="1"/>
</dbReference>
<evidence type="ECO:0000256" key="1">
    <source>
        <dbReference type="ARBA" id="ARBA00022723"/>
    </source>
</evidence>
<dbReference type="CDD" id="cd12148">
    <property type="entry name" value="fungal_TF_MHR"/>
    <property type="match status" value="1"/>
</dbReference>
<dbReference type="InterPro" id="IPR001138">
    <property type="entry name" value="Zn2Cys6_DnaBD"/>
</dbReference>
<feature type="region of interest" description="Disordered" evidence="5">
    <location>
        <begin position="802"/>
        <end position="832"/>
    </location>
</feature>
<dbReference type="SUPFAM" id="SSF57701">
    <property type="entry name" value="Zn2/Cys6 DNA-binding domain"/>
    <property type="match status" value="1"/>
</dbReference>
<dbReference type="AlphaFoldDB" id="A0AAN6WZG3"/>
<reference evidence="7" key="1">
    <citation type="journal article" date="2023" name="Mol. Phylogenet. Evol.">
        <title>Genome-scale phylogeny and comparative genomics of the fungal order Sordariales.</title>
        <authorList>
            <person name="Hensen N."/>
            <person name="Bonometti L."/>
            <person name="Westerberg I."/>
            <person name="Brannstrom I.O."/>
            <person name="Guillou S."/>
            <person name="Cros-Aarteil S."/>
            <person name="Calhoun S."/>
            <person name="Haridas S."/>
            <person name="Kuo A."/>
            <person name="Mondo S."/>
            <person name="Pangilinan J."/>
            <person name="Riley R."/>
            <person name="LaButti K."/>
            <person name="Andreopoulos B."/>
            <person name="Lipzen A."/>
            <person name="Chen C."/>
            <person name="Yan M."/>
            <person name="Daum C."/>
            <person name="Ng V."/>
            <person name="Clum A."/>
            <person name="Steindorff A."/>
            <person name="Ohm R.A."/>
            <person name="Martin F."/>
            <person name="Silar P."/>
            <person name="Natvig D.O."/>
            <person name="Lalanne C."/>
            <person name="Gautier V."/>
            <person name="Ament-Velasquez S.L."/>
            <person name="Kruys A."/>
            <person name="Hutchinson M.I."/>
            <person name="Powell A.J."/>
            <person name="Barry K."/>
            <person name="Miller A.N."/>
            <person name="Grigoriev I.V."/>
            <person name="Debuchy R."/>
            <person name="Gladieux P."/>
            <person name="Hiltunen Thoren M."/>
            <person name="Johannesson H."/>
        </authorList>
    </citation>
    <scope>NUCLEOTIDE SEQUENCE</scope>
    <source>
        <strain evidence="7">PSN309</strain>
    </source>
</reference>
<reference evidence="7" key="2">
    <citation type="submission" date="2023-05" db="EMBL/GenBank/DDBJ databases">
        <authorList>
            <consortium name="Lawrence Berkeley National Laboratory"/>
            <person name="Steindorff A."/>
            <person name="Hensen N."/>
            <person name="Bonometti L."/>
            <person name="Westerberg I."/>
            <person name="Brannstrom I.O."/>
            <person name="Guillou S."/>
            <person name="Cros-Aarteil S."/>
            <person name="Calhoun S."/>
            <person name="Haridas S."/>
            <person name="Kuo A."/>
            <person name="Mondo S."/>
            <person name="Pangilinan J."/>
            <person name="Riley R."/>
            <person name="Labutti K."/>
            <person name="Andreopoulos B."/>
            <person name="Lipzen A."/>
            <person name="Chen C."/>
            <person name="Yanf M."/>
            <person name="Daum C."/>
            <person name="Ng V."/>
            <person name="Clum A."/>
            <person name="Ohm R."/>
            <person name="Martin F."/>
            <person name="Silar P."/>
            <person name="Natvig D."/>
            <person name="Lalanne C."/>
            <person name="Gautier V."/>
            <person name="Ament-Velasquez S.L."/>
            <person name="Kruys A."/>
            <person name="Hutchinson M.I."/>
            <person name="Powell A.J."/>
            <person name="Barry K."/>
            <person name="Miller A.N."/>
            <person name="Grigoriev I.V."/>
            <person name="Debuchy R."/>
            <person name="Gladieux P."/>
            <person name="Thoren M.H."/>
            <person name="Johannesson H."/>
        </authorList>
    </citation>
    <scope>NUCLEOTIDE SEQUENCE</scope>
    <source>
        <strain evidence="7">PSN309</strain>
    </source>
</reference>
<dbReference type="GO" id="GO:0003677">
    <property type="term" value="F:DNA binding"/>
    <property type="evidence" value="ECO:0007669"/>
    <property type="project" value="InterPro"/>
</dbReference>
<dbReference type="PROSITE" id="PS50048">
    <property type="entry name" value="ZN2_CY6_FUNGAL_2"/>
    <property type="match status" value="1"/>
</dbReference>